<evidence type="ECO:0000259" key="5">
    <source>
        <dbReference type="Pfam" id="PF01343"/>
    </source>
</evidence>
<dbReference type="Proteomes" id="UP000236173">
    <property type="component" value="Unassembled WGS sequence"/>
</dbReference>
<evidence type="ECO:0000313" key="7">
    <source>
        <dbReference type="Proteomes" id="UP000236173"/>
    </source>
</evidence>
<dbReference type="Gene3D" id="6.20.330.10">
    <property type="match status" value="1"/>
</dbReference>
<protein>
    <submittedName>
        <fullName evidence="6">Signal peptide peptidase SppA</fullName>
        <ecNumber evidence="6">3.4.21.-</ecNumber>
    </submittedName>
</protein>
<sequence length="321" mass="34494">MDPRWRACLGCVGCLTVIGVLLLLLVIAGANFGRMHVPGVAILPIEGLLLGGESESSLTMEVTGSRSVTRLLRRAADDVRVRALVVRVDSPGGSAAAAQEIFLALRRFKERTRHPVVVAMGDVAASGGYYVAAAADRIFALPSTLTGSIGVIWQSVNLEKLLAQLGVRPETLKAGRFKDTGSPFRPMTPQERTLLQSLLNDVHEQFIADVAQARRLPLERVRAIADGRILTGRQALRQGLVDALGTMDDAVQFARRQANLPASAPTILLQEKRSVLDRLIGATAPPFFPRGLATEPLLLHVDGRLGLGVAALLWQGMANLR</sequence>
<name>A0A2H5XE48_9BACT</name>
<comment type="caution">
    <text evidence="6">The sequence shown here is derived from an EMBL/GenBank/DDBJ whole genome shotgun (WGS) entry which is preliminary data.</text>
</comment>
<organism evidence="6 7">
    <name type="scientific">Candidatus Fervidibacter japonicus</name>
    <dbReference type="NCBI Taxonomy" id="2035412"/>
    <lineage>
        <taxon>Bacteria</taxon>
        <taxon>Candidatus Fervidibacterota</taxon>
        <taxon>Candidatus Fervidibacter</taxon>
    </lineage>
</organism>
<keyword evidence="3 6" id="KW-0378">Hydrolase</keyword>
<keyword evidence="4" id="KW-0720">Serine protease</keyword>
<comment type="similarity">
    <text evidence="1">Belongs to the peptidase S49 family.</text>
</comment>
<dbReference type="NCBIfam" id="TIGR00706">
    <property type="entry name" value="SppA_dom"/>
    <property type="match status" value="1"/>
</dbReference>
<dbReference type="EMBL" id="BEHT01000028">
    <property type="protein sequence ID" value="GBC99461.1"/>
    <property type="molecule type" value="Genomic_DNA"/>
</dbReference>
<evidence type="ECO:0000256" key="4">
    <source>
        <dbReference type="ARBA" id="ARBA00022825"/>
    </source>
</evidence>
<dbReference type="Pfam" id="PF01343">
    <property type="entry name" value="Peptidase_S49"/>
    <property type="match status" value="1"/>
</dbReference>
<keyword evidence="2" id="KW-0645">Protease</keyword>
<dbReference type="InterPro" id="IPR002142">
    <property type="entry name" value="Peptidase_S49"/>
</dbReference>
<dbReference type="InterPro" id="IPR047272">
    <property type="entry name" value="S49_SppA_C"/>
</dbReference>
<feature type="domain" description="Peptidase S49" evidence="5">
    <location>
        <begin position="111"/>
        <end position="260"/>
    </location>
</feature>
<dbReference type="AlphaFoldDB" id="A0A2H5XE48"/>
<dbReference type="Gene3D" id="3.90.226.10">
    <property type="entry name" value="2-enoyl-CoA Hydratase, Chain A, domain 1"/>
    <property type="match status" value="1"/>
</dbReference>
<dbReference type="PANTHER" id="PTHR42987">
    <property type="entry name" value="PEPTIDASE S49"/>
    <property type="match status" value="1"/>
</dbReference>
<dbReference type="GO" id="GO:0008236">
    <property type="term" value="F:serine-type peptidase activity"/>
    <property type="evidence" value="ECO:0007669"/>
    <property type="project" value="UniProtKB-KW"/>
</dbReference>
<dbReference type="EC" id="3.4.21.-" evidence="6"/>
<dbReference type="PANTHER" id="PTHR42987:SF7">
    <property type="entry name" value="SIGNAL PEPTIDE PEPTIDASE SPPA-RELATED"/>
    <property type="match status" value="1"/>
</dbReference>
<evidence type="ECO:0000256" key="1">
    <source>
        <dbReference type="ARBA" id="ARBA00008683"/>
    </source>
</evidence>
<reference evidence="7" key="1">
    <citation type="submission" date="2017-09" db="EMBL/GenBank/DDBJ databases">
        <title>Metaegenomics of thermophilic ammonia-oxidizing enrichment culture.</title>
        <authorList>
            <person name="Kato S."/>
            <person name="Suzuki K."/>
        </authorList>
    </citation>
    <scope>NUCLEOTIDE SEQUENCE [LARGE SCALE GENOMIC DNA]</scope>
</reference>
<evidence type="ECO:0000256" key="2">
    <source>
        <dbReference type="ARBA" id="ARBA00022670"/>
    </source>
</evidence>
<gene>
    <name evidence="6" type="primary">sppA</name>
    <name evidence="6" type="ORF">HRbin17_01985</name>
</gene>
<evidence type="ECO:0000256" key="3">
    <source>
        <dbReference type="ARBA" id="ARBA00022801"/>
    </source>
</evidence>
<dbReference type="InterPro" id="IPR029045">
    <property type="entry name" value="ClpP/crotonase-like_dom_sf"/>
</dbReference>
<evidence type="ECO:0000313" key="6">
    <source>
        <dbReference type="EMBL" id="GBC99461.1"/>
    </source>
</evidence>
<dbReference type="SUPFAM" id="SSF52096">
    <property type="entry name" value="ClpP/crotonase"/>
    <property type="match status" value="1"/>
</dbReference>
<accession>A0A2H5XE48</accession>
<dbReference type="InterPro" id="IPR004635">
    <property type="entry name" value="Pept_S49_SppA"/>
</dbReference>
<proteinExistence type="inferred from homology"/>
<dbReference type="CDD" id="cd07023">
    <property type="entry name" value="S49_Sppa_N_C"/>
    <property type="match status" value="1"/>
</dbReference>
<dbReference type="GO" id="GO:0006508">
    <property type="term" value="P:proteolysis"/>
    <property type="evidence" value="ECO:0007669"/>
    <property type="project" value="UniProtKB-KW"/>
</dbReference>